<feature type="transmembrane region" description="Helical" evidence="12">
    <location>
        <begin position="629"/>
        <end position="648"/>
    </location>
</feature>
<comment type="similarity">
    <text evidence="3">Belongs to the emb family.</text>
</comment>
<dbReference type="KEGG" id="sace:GIY23_14030"/>
<feature type="region of interest" description="Disordered" evidence="11">
    <location>
        <begin position="1009"/>
        <end position="1032"/>
    </location>
</feature>
<evidence type="ECO:0000256" key="2">
    <source>
        <dbReference type="ARBA" id="ARBA00004651"/>
    </source>
</evidence>
<dbReference type="Gene3D" id="2.60.120.940">
    <property type="entry name" value="EmbC, C-terminal domain, subdomain 2"/>
    <property type="match status" value="1"/>
</dbReference>
<dbReference type="Pfam" id="PF17689">
    <property type="entry name" value="Arabino_trans_N"/>
    <property type="match status" value="1"/>
</dbReference>
<evidence type="ECO:0000256" key="7">
    <source>
        <dbReference type="ARBA" id="ARBA00022692"/>
    </source>
</evidence>
<keyword evidence="8 12" id="KW-1133">Transmembrane helix</keyword>
<evidence type="ECO:0000259" key="13">
    <source>
        <dbReference type="Pfam" id="PF04602"/>
    </source>
</evidence>
<dbReference type="GO" id="GO:0005886">
    <property type="term" value="C:plasma membrane"/>
    <property type="evidence" value="ECO:0007669"/>
    <property type="project" value="UniProtKB-SubCell"/>
</dbReference>
<feature type="transmembrane region" description="Helical" evidence="12">
    <location>
        <begin position="530"/>
        <end position="548"/>
    </location>
</feature>
<reference evidence="17" key="1">
    <citation type="submission" date="2019-11" db="EMBL/GenBank/DDBJ databases">
        <title>The complete genome sequence of Saccharopolyspora sp. E2A.</title>
        <authorList>
            <person name="Zhang G."/>
        </authorList>
    </citation>
    <scope>NUCLEOTIDE SEQUENCE [LARGE SCALE GENOMIC DNA]</scope>
    <source>
        <strain evidence="17">E2A</strain>
    </source>
</reference>
<feature type="region of interest" description="Disordered" evidence="11">
    <location>
        <begin position="810"/>
        <end position="852"/>
    </location>
</feature>
<dbReference type="EMBL" id="CP045929">
    <property type="protein sequence ID" value="QGK72275.1"/>
    <property type="molecule type" value="Genomic_DNA"/>
</dbReference>
<keyword evidence="5" id="KW-0328">Glycosyltransferase</keyword>
<feature type="transmembrane region" description="Helical" evidence="12">
    <location>
        <begin position="554"/>
        <end position="578"/>
    </location>
</feature>
<feature type="domain" description="Arabinosyltransferas concanavalin like" evidence="15">
    <location>
        <begin position="27"/>
        <end position="167"/>
    </location>
</feature>
<dbReference type="InterPro" id="IPR032731">
    <property type="entry name" value="Arabino_trans_C"/>
</dbReference>
<evidence type="ECO:0000256" key="12">
    <source>
        <dbReference type="SAM" id="Phobius"/>
    </source>
</evidence>
<evidence type="ECO:0000256" key="3">
    <source>
        <dbReference type="ARBA" id="ARBA00008195"/>
    </source>
</evidence>
<dbReference type="Proteomes" id="UP000371041">
    <property type="component" value="Chromosome"/>
</dbReference>
<dbReference type="Gene3D" id="2.60.120.610">
    <property type="entry name" value="arabinofuranosyltransferase like domain"/>
    <property type="match status" value="1"/>
</dbReference>
<evidence type="ECO:0000313" key="17">
    <source>
        <dbReference type="Proteomes" id="UP000371041"/>
    </source>
</evidence>
<dbReference type="GO" id="GO:0052636">
    <property type="term" value="F:arabinosyltransferase activity"/>
    <property type="evidence" value="ECO:0007669"/>
    <property type="project" value="InterPro"/>
</dbReference>
<feature type="transmembrane region" description="Helical" evidence="12">
    <location>
        <begin position="429"/>
        <end position="451"/>
    </location>
</feature>
<gene>
    <name evidence="16" type="ORF">GIY23_14030</name>
</gene>
<dbReference type="InterPro" id="IPR027451">
    <property type="entry name" value="EmbABC_dom1"/>
</dbReference>
<dbReference type="AlphaFoldDB" id="A0A5Q3QL69"/>
<feature type="transmembrane region" description="Helical" evidence="12">
    <location>
        <begin position="660"/>
        <end position="686"/>
    </location>
</feature>
<name>A0A5Q3QL69_9PSEU</name>
<evidence type="ECO:0000256" key="4">
    <source>
        <dbReference type="ARBA" id="ARBA00022475"/>
    </source>
</evidence>
<keyword evidence="7 12" id="KW-0812">Transmembrane</keyword>
<evidence type="ECO:0000256" key="11">
    <source>
        <dbReference type="SAM" id="MobiDB-lite"/>
    </source>
</evidence>
<evidence type="ECO:0000256" key="8">
    <source>
        <dbReference type="ARBA" id="ARBA00022989"/>
    </source>
</evidence>
<keyword evidence="4" id="KW-1003">Cell membrane</keyword>
<proteinExistence type="inferred from homology"/>
<feature type="transmembrane region" description="Helical" evidence="12">
    <location>
        <begin position="221"/>
        <end position="241"/>
    </location>
</feature>
<dbReference type="InterPro" id="IPR042486">
    <property type="entry name" value="Arabino_trans_C_2"/>
</dbReference>
<dbReference type="GO" id="GO:0071766">
    <property type="term" value="P:Actinobacterium-type cell wall biogenesis"/>
    <property type="evidence" value="ECO:0007669"/>
    <property type="project" value="InterPro"/>
</dbReference>
<feature type="transmembrane region" description="Helical" evidence="12">
    <location>
        <begin position="304"/>
        <end position="322"/>
    </location>
</feature>
<comment type="subcellular location">
    <subcellularLocation>
        <location evidence="2">Cell membrane</location>
        <topology evidence="2">Multi-pass membrane protein</topology>
    </subcellularLocation>
</comment>
<evidence type="ECO:0000259" key="15">
    <source>
        <dbReference type="Pfam" id="PF17689"/>
    </source>
</evidence>
<dbReference type="InterPro" id="IPR040920">
    <property type="entry name" value="Arabino_trans_N"/>
</dbReference>
<evidence type="ECO:0000256" key="6">
    <source>
        <dbReference type="ARBA" id="ARBA00022679"/>
    </source>
</evidence>
<keyword evidence="9 12" id="KW-0472">Membrane</keyword>
<dbReference type="Pfam" id="PF14896">
    <property type="entry name" value="Arabino_trans_C"/>
    <property type="match status" value="1"/>
</dbReference>
<dbReference type="Pfam" id="PF04602">
    <property type="entry name" value="Arabinose_trans"/>
    <property type="match status" value="1"/>
</dbReference>
<feature type="compositionally biased region" description="Basic and acidic residues" evidence="11">
    <location>
        <begin position="1009"/>
        <end position="1018"/>
    </location>
</feature>
<sequence length="1032" mass="110712">MSWGAWIVGVLGVLTALLVPFAPVLADETTVTWPQAGEQPAPTTAFFVPYAPAEVTVEIPCEVVRTAQGADPPTTVVSSALPGQSAKGFEVAGTAEDLRVLVGGREIHRAPLPEGACDVRLETTPERSVLSVGGEQVADSTAHVREISVFTTDLSPADADGMSVQARTSTWFDSVPTTAKLWLIGVQLALAAAALTWMVLSDRRRGVFRARPRRNRGPRPRWPRACVDAVVVAALTAWAVLGPRTPDDGFTEGIVRNALETGAFTNYYRWENAAEAPFMLVLNLVSPLVAMEADPLTMRVPSTVAALLTWLLISRGILPVVLPRHARLWWVRVVTAASLLAWWMPFNLGVRPEPFVALGVTVALTCLVRGSVRERTPCLTLLGLGGLAAGLTIAVNPVGVTALAPVLLLAPTFWRALRNSATDGQRPAIAAWGTLTLIGCLGAVGVVAMFADQSLHGALRATDMHSFYGPNVSWFQEISRYEYLLGFDRAVPEQGGMGRRLPVLSTLALLACAVLLLARGAGRLPGMRSSFVPVGAFALGLVVLWLTPSKWSHYFGALAGLGATALTTAVVLVCVAARHWSRDRVVLGVGAFGAGAAVLAASLSFSGENEWFLYSSFGVPRDDGPFRPFNSPLFWALLVAVTLAVPLLPRLRAAVSARSVLARMPALVASTTMILTVVVLLVSFAVAPSRMWGSYSVGGQNVAHLTGTSCGIVDRLVTTRDAPDGVLQPVFGADELDGFVPEGGYPSTSPAPAPVGTGSAEYLWGSIDGDTRTTGNMTSRWFELDDVGARQELALSVAGRTGDGNRLALEFGTSDGDNAPQPVGERVLDDAYKDSDERPTYPTQREVEDRPQDNPAWRTLYVSSDEVPEEADRVRVRAVDATTDSGGWLATTGPRLRDIRPVQQFLQDRESVYVDWSMVWDAPCVRRSPEVGHGLAEAPRTLLLPPDRLGFSGDAAFVRGAGGSFAPMDEVGTRTTIPTRLQGVEDKPEYEDWGELVTVSYPIQRDAYDTRTSRDRQWGWEGARPPLGYSAE</sequence>
<organism evidence="16 17">
    <name type="scientific">Allosaccharopolyspora coralli</name>
    <dbReference type="NCBI Taxonomy" id="2665642"/>
    <lineage>
        <taxon>Bacteria</taxon>
        <taxon>Bacillati</taxon>
        <taxon>Actinomycetota</taxon>
        <taxon>Actinomycetes</taxon>
        <taxon>Pseudonocardiales</taxon>
        <taxon>Pseudonocardiaceae</taxon>
        <taxon>Allosaccharopolyspora</taxon>
    </lineage>
</organism>
<evidence type="ECO:0000256" key="1">
    <source>
        <dbReference type="ARBA" id="ARBA00003001"/>
    </source>
</evidence>
<feature type="domain" description="Arabinosyltransferase C-terminal" evidence="14">
    <location>
        <begin position="765"/>
        <end position="1020"/>
    </location>
</feature>
<comment type="function">
    <text evidence="1">Arabinosyl transferase responsible for the polymerization of arabinose into the arabinan of arabinogalactan.</text>
</comment>
<keyword evidence="10" id="KW-0961">Cell wall biogenesis/degradation</keyword>
<evidence type="ECO:0000256" key="5">
    <source>
        <dbReference type="ARBA" id="ARBA00022676"/>
    </source>
</evidence>
<keyword evidence="17" id="KW-1185">Reference proteome</keyword>
<feature type="compositionally biased region" description="Basic and acidic residues" evidence="11">
    <location>
        <begin position="826"/>
        <end position="852"/>
    </location>
</feature>
<evidence type="ECO:0000256" key="9">
    <source>
        <dbReference type="ARBA" id="ARBA00023136"/>
    </source>
</evidence>
<keyword evidence="6 16" id="KW-0808">Transferase</keyword>
<feature type="transmembrane region" description="Helical" evidence="12">
    <location>
        <begin position="181"/>
        <end position="200"/>
    </location>
</feature>
<protein>
    <submittedName>
        <fullName evidence="16">Indolylacetylinositol arabinosyltransferase</fullName>
    </submittedName>
</protein>
<dbReference type="GO" id="GO:0071555">
    <property type="term" value="P:cell wall organization"/>
    <property type="evidence" value="ECO:0007669"/>
    <property type="project" value="UniProtKB-KW"/>
</dbReference>
<dbReference type="InterPro" id="IPR007680">
    <property type="entry name" value="Arabino_trans_central"/>
</dbReference>
<evidence type="ECO:0000256" key="10">
    <source>
        <dbReference type="ARBA" id="ARBA00023316"/>
    </source>
</evidence>
<evidence type="ECO:0000259" key="14">
    <source>
        <dbReference type="Pfam" id="PF14896"/>
    </source>
</evidence>
<accession>A0A5Q3QL69</accession>
<feature type="transmembrane region" description="Helical" evidence="12">
    <location>
        <begin position="329"/>
        <end position="348"/>
    </location>
</feature>
<evidence type="ECO:0000313" key="16">
    <source>
        <dbReference type="EMBL" id="QGK72275.1"/>
    </source>
</evidence>
<feature type="transmembrane region" description="Helical" evidence="12">
    <location>
        <begin position="501"/>
        <end position="518"/>
    </location>
</feature>
<feature type="transmembrane region" description="Helical" evidence="12">
    <location>
        <begin position="585"/>
        <end position="605"/>
    </location>
</feature>
<feature type="domain" description="Arabinofuranosyltransferase central" evidence="13">
    <location>
        <begin position="176"/>
        <end position="641"/>
    </location>
</feature>